<dbReference type="AlphaFoldDB" id="A0A7J8MZS4"/>
<evidence type="ECO:0000313" key="2">
    <source>
        <dbReference type="Proteomes" id="UP000593572"/>
    </source>
</evidence>
<protein>
    <submittedName>
        <fullName evidence="1">Uncharacterized protein</fullName>
    </submittedName>
</protein>
<organism evidence="1 2">
    <name type="scientific">Gossypium lobatum</name>
    <dbReference type="NCBI Taxonomy" id="34289"/>
    <lineage>
        <taxon>Eukaryota</taxon>
        <taxon>Viridiplantae</taxon>
        <taxon>Streptophyta</taxon>
        <taxon>Embryophyta</taxon>
        <taxon>Tracheophyta</taxon>
        <taxon>Spermatophyta</taxon>
        <taxon>Magnoliopsida</taxon>
        <taxon>eudicotyledons</taxon>
        <taxon>Gunneridae</taxon>
        <taxon>Pentapetalae</taxon>
        <taxon>rosids</taxon>
        <taxon>malvids</taxon>
        <taxon>Malvales</taxon>
        <taxon>Malvaceae</taxon>
        <taxon>Malvoideae</taxon>
        <taxon>Gossypium</taxon>
    </lineage>
</organism>
<accession>A0A7J8MZS4</accession>
<gene>
    <name evidence="1" type="ORF">Golob_003757</name>
</gene>
<dbReference type="EMBL" id="JABEZX010000011">
    <property type="protein sequence ID" value="MBA0570070.1"/>
    <property type="molecule type" value="Genomic_DNA"/>
</dbReference>
<comment type="caution">
    <text evidence="1">The sequence shown here is derived from an EMBL/GenBank/DDBJ whole genome shotgun (WGS) entry which is preliminary data.</text>
</comment>
<dbReference type="Proteomes" id="UP000593572">
    <property type="component" value="Unassembled WGS sequence"/>
</dbReference>
<keyword evidence="2" id="KW-1185">Reference proteome</keyword>
<sequence length="175" mass="19688">MITFEDEEDLKQILEGRPCCLGHGIKDYMVILSKDREKVEDDLPYSLALKAESSLLGRESLKLGISTKRTMKQCYYTGEEVTSKDGGSSLKVTGLDHRKEKEASLEKTPVFLETKNMRKIFGDPKANLSPQVMHIDLMDKISQNSCAEVDNLEEGDRLKGLDNLIGVQLSSYKKK</sequence>
<evidence type="ECO:0000313" key="1">
    <source>
        <dbReference type="EMBL" id="MBA0570070.1"/>
    </source>
</evidence>
<name>A0A7J8MZS4_9ROSI</name>
<reference evidence="1 2" key="1">
    <citation type="journal article" date="2019" name="Genome Biol. Evol.">
        <title>Insights into the evolution of the New World diploid cottons (Gossypium, subgenus Houzingenia) based on genome sequencing.</title>
        <authorList>
            <person name="Grover C.E."/>
            <person name="Arick M.A. 2nd"/>
            <person name="Thrash A."/>
            <person name="Conover J.L."/>
            <person name="Sanders W.S."/>
            <person name="Peterson D.G."/>
            <person name="Frelichowski J.E."/>
            <person name="Scheffler J.A."/>
            <person name="Scheffler B.E."/>
            <person name="Wendel J.F."/>
        </authorList>
    </citation>
    <scope>NUCLEOTIDE SEQUENCE [LARGE SCALE GENOMIC DNA]</scope>
    <source>
        <strain evidence="1">157</strain>
        <tissue evidence="1">Leaf</tissue>
    </source>
</reference>
<proteinExistence type="predicted"/>